<feature type="transmembrane region" description="Helical" evidence="2">
    <location>
        <begin position="73"/>
        <end position="91"/>
    </location>
</feature>
<evidence type="ECO:0000256" key="2">
    <source>
        <dbReference type="SAM" id="Phobius"/>
    </source>
</evidence>
<evidence type="ECO:0000256" key="1">
    <source>
        <dbReference type="SAM" id="Coils"/>
    </source>
</evidence>
<keyword evidence="1" id="KW-0175">Coiled coil</keyword>
<reference evidence="4" key="1">
    <citation type="journal article" date="2012" name="Science">
        <title>The Paleozoic origin of enzymatic lignin decomposition reconstructed from 31 fungal genomes.</title>
        <authorList>
            <person name="Floudas D."/>
            <person name="Binder M."/>
            <person name="Riley R."/>
            <person name="Barry K."/>
            <person name="Blanchette R.A."/>
            <person name="Henrissat B."/>
            <person name="Martinez A.T."/>
            <person name="Otillar R."/>
            <person name="Spatafora J.W."/>
            <person name="Yadav J.S."/>
            <person name="Aerts A."/>
            <person name="Benoit I."/>
            <person name="Boyd A."/>
            <person name="Carlson A."/>
            <person name="Copeland A."/>
            <person name="Coutinho P.M."/>
            <person name="de Vries R.P."/>
            <person name="Ferreira P."/>
            <person name="Findley K."/>
            <person name="Foster B."/>
            <person name="Gaskell J."/>
            <person name="Glotzer D."/>
            <person name="Gorecki P."/>
            <person name="Heitman J."/>
            <person name="Hesse C."/>
            <person name="Hori C."/>
            <person name="Igarashi K."/>
            <person name="Jurgens J.A."/>
            <person name="Kallen N."/>
            <person name="Kersten P."/>
            <person name="Kohler A."/>
            <person name="Kuees U."/>
            <person name="Kumar T.K.A."/>
            <person name="Kuo A."/>
            <person name="LaButti K."/>
            <person name="Larrondo L.F."/>
            <person name="Lindquist E."/>
            <person name="Ling A."/>
            <person name="Lombard V."/>
            <person name="Lucas S."/>
            <person name="Lundell T."/>
            <person name="Martin R."/>
            <person name="McLaughlin D.J."/>
            <person name="Morgenstern I."/>
            <person name="Morin E."/>
            <person name="Murat C."/>
            <person name="Nagy L.G."/>
            <person name="Nolan M."/>
            <person name="Ohm R.A."/>
            <person name="Patyshakuliyeva A."/>
            <person name="Rokas A."/>
            <person name="Ruiz-Duenas F.J."/>
            <person name="Sabat G."/>
            <person name="Salamov A."/>
            <person name="Samejima M."/>
            <person name="Schmutz J."/>
            <person name="Slot J.C."/>
            <person name="St John F."/>
            <person name="Stenlid J."/>
            <person name="Sun H."/>
            <person name="Sun S."/>
            <person name="Syed K."/>
            <person name="Tsang A."/>
            <person name="Wiebenga A."/>
            <person name="Young D."/>
            <person name="Pisabarro A."/>
            <person name="Eastwood D.C."/>
            <person name="Martin F."/>
            <person name="Cullen D."/>
            <person name="Grigoriev I.V."/>
            <person name="Hibbett D.S."/>
        </authorList>
    </citation>
    <scope>NUCLEOTIDE SEQUENCE [LARGE SCALE GENOMIC DNA]</scope>
    <source>
        <strain evidence="4">TFB10046</strain>
    </source>
</reference>
<sequence length="159" mass="17719">MSMELVMQRRGTWTTISHLRLDLSLIPPAHIWVAASENKTNNASTDLSSEGEVEFLAGTNDESSDDDGFMHRCLWLAGGCFLLLVLQRYYLYAGFAALRLVDMVVDMLTAEPPVTVARGALRTLLRNHTLLQQEVAELRAENNVLQALVAQLQAECMLE</sequence>
<accession>J0D4M3</accession>
<dbReference type="EMBL" id="JH688113">
    <property type="protein sequence ID" value="EJD33699.1"/>
    <property type="molecule type" value="Genomic_DNA"/>
</dbReference>
<dbReference type="KEGG" id="adl:AURDEDRAFT_177215"/>
<proteinExistence type="predicted"/>
<organism evidence="3 4">
    <name type="scientific">Auricularia subglabra (strain TFB-10046 / SS5)</name>
    <name type="common">White-rot fungus</name>
    <name type="synonym">Auricularia delicata (strain TFB10046)</name>
    <dbReference type="NCBI Taxonomy" id="717982"/>
    <lineage>
        <taxon>Eukaryota</taxon>
        <taxon>Fungi</taxon>
        <taxon>Dikarya</taxon>
        <taxon>Basidiomycota</taxon>
        <taxon>Agaricomycotina</taxon>
        <taxon>Agaricomycetes</taxon>
        <taxon>Auriculariales</taxon>
        <taxon>Auriculariaceae</taxon>
        <taxon>Auricularia</taxon>
    </lineage>
</organism>
<dbReference type="InParanoid" id="J0D4M3"/>
<evidence type="ECO:0000313" key="3">
    <source>
        <dbReference type="EMBL" id="EJD33699.1"/>
    </source>
</evidence>
<keyword evidence="2" id="KW-1133">Transmembrane helix</keyword>
<keyword evidence="2" id="KW-0472">Membrane</keyword>
<name>J0D4M3_AURST</name>
<keyword evidence="2" id="KW-0812">Transmembrane</keyword>
<dbReference type="Proteomes" id="UP000006514">
    <property type="component" value="Unassembled WGS sequence"/>
</dbReference>
<feature type="coiled-coil region" evidence="1">
    <location>
        <begin position="121"/>
        <end position="155"/>
    </location>
</feature>
<evidence type="ECO:0000313" key="4">
    <source>
        <dbReference type="Proteomes" id="UP000006514"/>
    </source>
</evidence>
<gene>
    <name evidence="3" type="ORF">AURDEDRAFT_177215</name>
</gene>
<keyword evidence="4" id="KW-1185">Reference proteome</keyword>
<dbReference type="AlphaFoldDB" id="J0D4M3"/>
<protein>
    <submittedName>
        <fullName evidence="3">Uncharacterized protein</fullName>
    </submittedName>
</protein>